<name>A0ACC2NRV3_9HYME</name>
<comment type="caution">
    <text evidence="1">The sequence shown here is derived from an EMBL/GenBank/DDBJ whole genome shotgun (WGS) entry which is preliminary data.</text>
</comment>
<organism evidence="1 2">
    <name type="scientific">Eretmocerus hayati</name>
    <dbReference type="NCBI Taxonomy" id="131215"/>
    <lineage>
        <taxon>Eukaryota</taxon>
        <taxon>Metazoa</taxon>
        <taxon>Ecdysozoa</taxon>
        <taxon>Arthropoda</taxon>
        <taxon>Hexapoda</taxon>
        <taxon>Insecta</taxon>
        <taxon>Pterygota</taxon>
        <taxon>Neoptera</taxon>
        <taxon>Endopterygota</taxon>
        <taxon>Hymenoptera</taxon>
        <taxon>Apocrita</taxon>
        <taxon>Proctotrupomorpha</taxon>
        <taxon>Chalcidoidea</taxon>
        <taxon>Aphelinidae</taxon>
        <taxon>Aphelininae</taxon>
        <taxon>Eretmocerus</taxon>
    </lineage>
</organism>
<evidence type="ECO:0000313" key="1">
    <source>
        <dbReference type="EMBL" id="KAJ8673606.1"/>
    </source>
</evidence>
<sequence length="105" mass="12084">MSNHPESLEKLQSYREDLRAQEDCLKKSILKINAQIHALQVEQLHILGSINKKQSENPKVVETVETKAVAVPPKVVDPSTQELDLRIRHYLSSEEDDDDMEDQFM</sequence>
<protein>
    <submittedName>
        <fullName evidence="1">Uncharacterized protein</fullName>
    </submittedName>
</protein>
<gene>
    <name evidence="1" type="ORF">QAD02_004868</name>
</gene>
<dbReference type="Proteomes" id="UP001239111">
    <property type="component" value="Chromosome 3"/>
</dbReference>
<proteinExistence type="predicted"/>
<reference evidence="1" key="1">
    <citation type="submission" date="2023-04" db="EMBL/GenBank/DDBJ databases">
        <title>A chromosome-level genome assembly of the parasitoid wasp Eretmocerus hayati.</title>
        <authorList>
            <person name="Zhong Y."/>
            <person name="Liu S."/>
            <person name="Liu Y."/>
        </authorList>
    </citation>
    <scope>NUCLEOTIDE SEQUENCE</scope>
    <source>
        <strain evidence="1">ZJU_SS_LIU_2023</strain>
    </source>
</reference>
<evidence type="ECO:0000313" key="2">
    <source>
        <dbReference type="Proteomes" id="UP001239111"/>
    </source>
</evidence>
<dbReference type="EMBL" id="CM056743">
    <property type="protein sequence ID" value="KAJ8673606.1"/>
    <property type="molecule type" value="Genomic_DNA"/>
</dbReference>
<keyword evidence="2" id="KW-1185">Reference proteome</keyword>
<accession>A0ACC2NRV3</accession>